<dbReference type="RefSeq" id="XP_021876953.1">
    <property type="nucleotide sequence ID" value="XM_022025666.1"/>
</dbReference>
<protein>
    <submittedName>
        <fullName evidence="2">Uncharacterized protein</fullName>
    </submittedName>
</protein>
<organism evidence="2 3">
    <name type="scientific">Lobosporangium transversale</name>
    <dbReference type="NCBI Taxonomy" id="64571"/>
    <lineage>
        <taxon>Eukaryota</taxon>
        <taxon>Fungi</taxon>
        <taxon>Fungi incertae sedis</taxon>
        <taxon>Mucoromycota</taxon>
        <taxon>Mortierellomycotina</taxon>
        <taxon>Mortierellomycetes</taxon>
        <taxon>Mortierellales</taxon>
        <taxon>Mortierellaceae</taxon>
        <taxon>Lobosporangium</taxon>
    </lineage>
</organism>
<keyword evidence="1" id="KW-0175">Coiled coil</keyword>
<dbReference type="Proteomes" id="UP000193648">
    <property type="component" value="Unassembled WGS sequence"/>
</dbReference>
<sequence>MTIKYRAHPIQPCNSMYRSCNPKNMQKQYRYQPQQSYIFRLARKQPSSYPSAPPFPRSTPEQQELQRLREREEKLLQEALPLRNRARQLQEQRKRADRVLELLDREEQRVRAITDRVCQEQDAIERDVERIMPKLLKRQQEQSRKIYWGIQMKLKSESEPENDIKIEK</sequence>
<comment type="caution">
    <text evidence="2">The sequence shown here is derived from an EMBL/GenBank/DDBJ whole genome shotgun (WGS) entry which is preliminary data.</text>
</comment>
<evidence type="ECO:0000313" key="2">
    <source>
        <dbReference type="EMBL" id="ORZ05178.1"/>
    </source>
</evidence>
<evidence type="ECO:0000313" key="3">
    <source>
        <dbReference type="Proteomes" id="UP000193648"/>
    </source>
</evidence>
<dbReference type="AlphaFoldDB" id="A0A1Y2GBF9"/>
<gene>
    <name evidence="2" type="ORF">BCR41DRAFT_362063</name>
</gene>
<name>A0A1Y2GBF9_9FUNG</name>
<feature type="coiled-coil region" evidence="1">
    <location>
        <begin position="86"/>
        <end position="116"/>
    </location>
</feature>
<keyword evidence="3" id="KW-1185">Reference proteome</keyword>
<dbReference type="EMBL" id="MCFF01000052">
    <property type="protein sequence ID" value="ORZ05178.1"/>
    <property type="molecule type" value="Genomic_DNA"/>
</dbReference>
<dbReference type="GeneID" id="33567509"/>
<reference evidence="2 3" key="1">
    <citation type="submission" date="2016-07" db="EMBL/GenBank/DDBJ databases">
        <title>Pervasive Adenine N6-methylation of Active Genes in Fungi.</title>
        <authorList>
            <consortium name="DOE Joint Genome Institute"/>
            <person name="Mondo S.J."/>
            <person name="Dannebaum R.O."/>
            <person name="Kuo R.C."/>
            <person name="Labutti K."/>
            <person name="Haridas S."/>
            <person name="Kuo A."/>
            <person name="Salamov A."/>
            <person name="Ahrendt S.R."/>
            <person name="Lipzen A."/>
            <person name="Sullivan W."/>
            <person name="Andreopoulos W.B."/>
            <person name="Clum A."/>
            <person name="Lindquist E."/>
            <person name="Daum C."/>
            <person name="Ramamoorthy G.K."/>
            <person name="Gryganskyi A."/>
            <person name="Culley D."/>
            <person name="Magnuson J.K."/>
            <person name="James T.Y."/>
            <person name="O'Malley M.A."/>
            <person name="Stajich J.E."/>
            <person name="Spatafora J.W."/>
            <person name="Visel A."/>
            <person name="Grigoriev I.V."/>
        </authorList>
    </citation>
    <scope>NUCLEOTIDE SEQUENCE [LARGE SCALE GENOMIC DNA]</scope>
    <source>
        <strain evidence="2 3">NRRL 3116</strain>
    </source>
</reference>
<evidence type="ECO:0000256" key="1">
    <source>
        <dbReference type="SAM" id="Coils"/>
    </source>
</evidence>
<accession>A0A1Y2GBF9</accession>
<dbReference type="InParanoid" id="A0A1Y2GBF9"/>
<proteinExistence type="predicted"/>